<evidence type="ECO:0000256" key="1">
    <source>
        <dbReference type="ARBA" id="ARBA00023125"/>
    </source>
</evidence>
<dbReference type="SUPFAM" id="SSF50249">
    <property type="entry name" value="Nucleic acid-binding proteins"/>
    <property type="match status" value="1"/>
</dbReference>
<keyword evidence="4" id="KW-1185">Reference proteome</keyword>
<sequence>MEDCYNHVELCGGVLTAPEPSHTNHGESFYRFLLSVPRLSGLNDELPVLVRESLLPADLSPGDTVTLLGQLRSFNNRSGIGQRLVLSVFARSLVKSPGAEIKNHIRLCGAVCKPPVLRSTPLGREICDLLLAVNRRCGRSDYLPVICWGLLARQAAELTTGDSFCAEGRVQSRVYLKVVDGETQQRTAYEVSVMHMANREDFPPE</sequence>
<keyword evidence="1 2" id="KW-0238">DNA-binding</keyword>
<dbReference type="GO" id="GO:0006260">
    <property type="term" value="P:DNA replication"/>
    <property type="evidence" value="ECO:0007669"/>
    <property type="project" value="InterPro"/>
</dbReference>
<evidence type="ECO:0000313" key="4">
    <source>
        <dbReference type="Proteomes" id="UP000681343"/>
    </source>
</evidence>
<accession>A0A810PW34</accession>
<dbReference type="RefSeq" id="WP_212819011.1">
    <property type="nucleotide sequence ID" value="NZ_AP023415.1"/>
</dbReference>
<protein>
    <submittedName>
        <fullName evidence="3">Single-stranded DNA-binding protein</fullName>
    </submittedName>
</protein>
<dbReference type="GO" id="GO:0009295">
    <property type="term" value="C:nucleoid"/>
    <property type="evidence" value="ECO:0007669"/>
    <property type="project" value="TreeGrafter"/>
</dbReference>
<dbReference type="PANTHER" id="PTHR10302:SF27">
    <property type="entry name" value="SINGLE-STRANDED DNA-BINDING PROTEIN"/>
    <property type="match status" value="1"/>
</dbReference>
<dbReference type="EMBL" id="AP023415">
    <property type="protein sequence ID" value="BCK78322.1"/>
    <property type="molecule type" value="Genomic_DNA"/>
</dbReference>
<dbReference type="InterPro" id="IPR012340">
    <property type="entry name" value="NA-bd_OB-fold"/>
</dbReference>
<gene>
    <name evidence="3" type="primary">ssb</name>
    <name evidence="3" type="ORF">MM35RIKEN_05140</name>
</gene>
<dbReference type="AlphaFoldDB" id="A0A810PW34"/>
<dbReference type="InterPro" id="IPR011344">
    <property type="entry name" value="ssDNA-bd"/>
</dbReference>
<dbReference type="Proteomes" id="UP000681343">
    <property type="component" value="Chromosome"/>
</dbReference>
<dbReference type="CDD" id="cd04496">
    <property type="entry name" value="SSB_OBF"/>
    <property type="match status" value="1"/>
</dbReference>
<name>A0A810PW34_9FIRM</name>
<dbReference type="Pfam" id="PF00436">
    <property type="entry name" value="SSB"/>
    <property type="match status" value="1"/>
</dbReference>
<dbReference type="GO" id="GO:0003697">
    <property type="term" value="F:single-stranded DNA binding"/>
    <property type="evidence" value="ECO:0007669"/>
    <property type="project" value="InterPro"/>
</dbReference>
<dbReference type="PANTHER" id="PTHR10302">
    <property type="entry name" value="SINGLE-STRANDED DNA-BINDING PROTEIN"/>
    <property type="match status" value="1"/>
</dbReference>
<dbReference type="Gene3D" id="2.40.50.140">
    <property type="entry name" value="Nucleic acid-binding proteins"/>
    <property type="match status" value="2"/>
</dbReference>
<dbReference type="KEGG" id="vfa:MM35RIKEN_05140"/>
<evidence type="ECO:0000313" key="3">
    <source>
        <dbReference type="EMBL" id="BCK78322.1"/>
    </source>
</evidence>
<reference evidence="3" key="1">
    <citation type="submission" date="2020-09" db="EMBL/GenBank/DDBJ databases">
        <title>New species isolated from human feces.</title>
        <authorList>
            <person name="Kitahara M."/>
            <person name="Shigeno Y."/>
            <person name="Shime M."/>
            <person name="Matsumoto Y."/>
            <person name="Nakamura S."/>
            <person name="Motooka D."/>
            <person name="Fukuoka S."/>
            <person name="Nishikawa H."/>
            <person name="Benno Y."/>
        </authorList>
    </citation>
    <scope>NUCLEOTIDE SEQUENCE</scope>
    <source>
        <strain evidence="3">MM35</strain>
    </source>
</reference>
<dbReference type="NCBIfam" id="NF004476">
    <property type="entry name" value="PRK05813.1"/>
    <property type="match status" value="1"/>
</dbReference>
<proteinExistence type="predicted"/>
<organism evidence="3 4">
    <name type="scientific">Vescimonas fastidiosa</name>
    <dbReference type="NCBI Taxonomy" id="2714353"/>
    <lineage>
        <taxon>Bacteria</taxon>
        <taxon>Bacillati</taxon>
        <taxon>Bacillota</taxon>
        <taxon>Clostridia</taxon>
        <taxon>Eubacteriales</taxon>
        <taxon>Oscillospiraceae</taxon>
        <taxon>Vescimonas</taxon>
    </lineage>
</organism>
<dbReference type="PROSITE" id="PS50935">
    <property type="entry name" value="SSB"/>
    <property type="match status" value="2"/>
</dbReference>
<dbReference type="InterPro" id="IPR000424">
    <property type="entry name" value="Primosome_PriB/ssb"/>
</dbReference>
<evidence type="ECO:0000256" key="2">
    <source>
        <dbReference type="PROSITE-ProRule" id="PRU00252"/>
    </source>
</evidence>